<dbReference type="EMBL" id="JOKZ01000013">
    <property type="protein sequence ID" value="KKP07050.1"/>
    <property type="molecule type" value="Genomic_DNA"/>
</dbReference>
<dbReference type="OMA" id="IHKFAHE"/>
<dbReference type="OrthoDB" id="3202396at2759"/>
<protein>
    <submittedName>
        <fullName evidence="1">Uncharacterized protein</fullName>
    </submittedName>
</protein>
<dbReference type="Proteomes" id="UP000034112">
    <property type="component" value="Unassembled WGS sequence"/>
</dbReference>
<comment type="caution">
    <text evidence="1">The sequence shown here is derived from an EMBL/GenBank/DDBJ whole genome shotgun (WGS) entry which is preliminary data.</text>
</comment>
<evidence type="ECO:0000313" key="2">
    <source>
        <dbReference type="Proteomes" id="UP000034112"/>
    </source>
</evidence>
<sequence length="296" mass="33025">MAAFSPILAPSGTRPRSQFFTAVKANFIRDGFPLQTWVAIGALLQSALLLVLPIRFAIIPSTFYLGTSLIDGLAIWSGVRANPYMNGVVPGKVSAQFPGSTTPSQNPIVVIKLAARSNHPLGVFHPHMRKISTFFRDMIEDLDEHSEQYDYLGACSYLANERATANEVMILAYFRTYEGLHKWCHVPGGVHREAWSYWNKDIMGRGKAKEGRLFSIMHEVYQVPARKWESIFVNYHPTGLGATTYKIDVDGQTKWISPLVDASRGVLRSSKGRMALSEGNDHDIYGDDAFPSQSKR</sequence>
<gene>
    <name evidence="1" type="ORF">THAR02_00809</name>
</gene>
<dbReference type="AlphaFoldDB" id="A0A0F9XRL2"/>
<accession>A0A0F9XRL2</accession>
<dbReference type="InterPro" id="IPR025444">
    <property type="entry name" value="Monooxy_af470"/>
</dbReference>
<proteinExistence type="predicted"/>
<reference evidence="2" key="1">
    <citation type="journal article" date="2015" name="Genome Announc.">
        <title>Draft whole-genome sequence of the biocontrol agent Trichoderma harzianum T6776.</title>
        <authorList>
            <person name="Baroncelli R."/>
            <person name="Piaggeschi G."/>
            <person name="Fiorini L."/>
            <person name="Bertolini E."/>
            <person name="Zapparata A."/>
            <person name="Pe M.E."/>
            <person name="Sarrocco S."/>
            <person name="Vannacci G."/>
        </authorList>
    </citation>
    <scope>NUCLEOTIDE SEQUENCE [LARGE SCALE GENOMIC DNA]</scope>
    <source>
        <strain evidence="2">T6776</strain>
    </source>
</reference>
<name>A0A0F9XRL2_TRIHA</name>
<evidence type="ECO:0000313" key="1">
    <source>
        <dbReference type="EMBL" id="KKP07050.1"/>
    </source>
</evidence>
<dbReference type="Pfam" id="PF13826">
    <property type="entry name" value="Monooxy_af470-like"/>
    <property type="match status" value="1"/>
</dbReference>
<organism evidence="1 2">
    <name type="scientific">Trichoderma harzianum</name>
    <name type="common">Hypocrea lixii</name>
    <dbReference type="NCBI Taxonomy" id="5544"/>
    <lineage>
        <taxon>Eukaryota</taxon>
        <taxon>Fungi</taxon>
        <taxon>Dikarya</taxon>
        <taxon>Ascomycota</taxon>
        <taxon>Pezizomycotina</taxon>
        <taxon>Sordariomycetes</taxon>
        <taxon>Hypocreomycetidae</taxon>
        <taxon>Hypocreales</taxon>
        <taxon>Hypocreaceae</taxon>
        <taxon>Trichoderma</taxon>
    </lineage>
</organism>